<organism evidence="2 3">
    <name type="scientific">Pandoraea iniqua</name>
    <dbReference type="NCBI Taxonomy" id="2508288"/>
    <lineage>
        <taxon>Bacteria</taxon>
        <taxon>Pseudomonadati</taxon>
        <taxon>Pseudomonadota</taxon>
        <taxon>Betaproteobacteria</taxon>
        <taxon>Burkholderiales</taxon>
        <taxon>Burkholderiaceae</taxon>
        <taxon>Pandoraea</taxon>
    </lineage>
</organism>
<dbReference type="InterPro" id="IPR010437">
    <property type="entry name" value="T3SS_SsaH/EsaH"/>
</dbReference>
<reference evidence="2 3" key="1">
    <citation type="submission" date="2019-08" db="EMBL/GenBank/DDBJ databases">
        <authorList>
            <person name="Peeters C."/>
        </authorList>
    </citation>
    <scope>NUCLEOTIDE SEQUENCE [LARGE SCALE GENOMIC DNA]</scope>
    <source>
        <strain evidence="2 3">LMG 31115</strain>
    </source>
</reference>
<proteinExistence type="predicted"/>
<evidence type="ECO:0000313" key="3">
    <source>
        <dbReference type="Proteomes" id="UP000333828"/>
    </source>
</evidence>
<dbReference type="Proteomes" id="UP000333828">
    <property type="component" value="Unassembled WGS sequence"/>
</dbReference>
<sequence length="147" mass="15175">MSGACETMPDRQANDIPAVGRWLDASTRQTIVELAFAGACHGMAAEARAILDALPALVDDVETRQWLHTALLMALGDVEAAHAALVDDTQTASSDPAATQILHEWLAATAALPSGTSNTSGISSTPSASSANDASRNLPVIHSVSRS</sequence>
<protein>
    <submittedName>
        <fullName evidence="2">Type III secretion apparatus</fullName>
    </submittedName>
</protein>
<keyword evidence="3" id="KW-1185">Reference proteome</keyword>
<feature type="region of interest" description="Disordered" evidence="1">
    <location>
        <begin position="116"/>
        <end position="147"/>
    </location>
</feature>
<dbReference type="InterPro" id="IPR011990">
    <property type="entry name" value="TPR-like_helical_dom_sf"/>
</dbReference>
<name>A0A5E4T8I0_9BURK</name>
<accession>A0A5E4T8I0</accession>
<evidence type="ECO:0000313" key="2">
    <source>
        <dbReference type="EMBL" id="VVD84077.1"/>
    </source>
</evidence>
<evidence type="ECO:0000256" key="1">
    <source>
        <dbReference type="SAM" id="MobiDB-lite"/>
    </source>
</evidence>
<dbReference type="EMBL" id="CABPSI010000001">
    <property type="protein sequence ID" value="VVD84077.1"/>
    <property type="molecule type" value="Genomic_DNA"/>
</dbReference>
<dbReference type="Gene3D" id="1.25.40.10">
    <property type="entry name" value="Tetratricopeptide repeat domain"/>
    <property type="match status" value="1"/>
</dbReference>
<gene>
    <name evidence="2" type="ORF">PIN31115_01264</name>
</gene>
<dbReference type="AlphaFoldDB" id="A0A5E4T8I0"/>
<feature type="compositionally biased region" description="Low complexity" evidence="1">
    <location>
        <begin position="116"/>
        <end position="135"/>
    </location>
</feature>
<dbReference type="Pfam" id="PF06287">
    <property type="entry name" value="DUF1039"/>
    <property type="match status" value="1"/>
</dbReference>